<proteinExistence type="predicted"/>
<protein>
    <recommendedName>
        <fullName evidence="3">Lytic transglycosylase domain-containing protein</fullName>
    </recommendedName>
</protein>
<dbReference type="EMBL" id="CP070496">
    <property type="protein sequence ID" value="QSB05870.1"/>
    <property type="molecule type" value="Genomic_DNA"/>
</dbReference>
<evidence type="ECO:0000313" key="2">
    <source>
        <dbReference type="Proteomes" id="UP000662939"/>
    </source>
</evidence>
<accession>A0A895XUF4</accession>
<gene>
    <name evidence="1" type="ORF">JQS30_02790</name>
</gene>
<keyword evidence="2" id="KW-1185">Reference proteome</keyword>
<evidence type="ECO:0000313" key="1">
    <source>
        <dbReference type="EMBL" id="QSB05870.1"/>
    </source>
</evidence>
<organism evidence="1 2">
    <name type="scientific">Natronoglycomyces albus</name>
    <dbReference type="NCBI Taxonomy" id="2811108"/>
    <lineage>
        <taxon>Bacteria</taxon>
        <taxon>Bacillati</taxon>
        <taxon>Actinomycetota</taxon>
        <taxon>Actinomycetes</taxon>
        <taxon>Glycomycetales</taxon>
        <taxon>Glycomycetaceae</taxon>
        <taxon>Natronoglycomyces</taxon>
    </lineage>
</organism>
<name>A0A895XUF4_9ACTN</name>
<dbReference type="InterPro" id="IPR023346">
    <property type="entry name" value="Lysozyme-like_dom_sf"/>
</dbReference>
<dbReference type="RefSeq" id="WP_213171881.1">
    <property type="nucleotide sequence ID" value="NZ_CP070496.1"/>
</dbReference>
<dbReference type="Proteomes" id="UP000662939">
    <property type="component" value="Chromosome"/>
</dbReference>
<reference evidence="1" key="1">
    <citation type="submission" date="2021-02" db="EMBL/GenBank/DDBJ databases">
        <title>Natronoglycomyces albus gen. nov., sp. nov, a haloalkaliphilic actinobacterium from a soda solonchak soil.</title>
        <authorList>
            <person name="Sorokin D.Y."/>
            <person name="Khijniak T.V."/>
            <person name="Zakharycheva A.P."/>
            <person name="Boueva O.V."/>
            <person name="Ariskina E.V."/>
            <person name="Hahnke R.L."/>
            <person name="Bunk B."/>
            <person name="Sproer C."/>
            <person name="Schumann P."/>
            <person name="Evtushenko L.I."/>
            <person name="Kublanov I.V."/>
        </authorList>
    </citation>
    <scope>NUCLEOTIDE SEQUENCE</scope>
    <source>
        <strain evidence="1">DSM 106290</strain>
    </source>
</reference>
<dbReference type="KEGG" id="nav:JQS30_02790"/>
<evidence type="ECO:0008006" key="3">
    <source>
        <dbReference type="Google" id="ProtNLM"/>
    </source>
</evidence>
<dbReference type="SUPFAM" id="SSF53955">
    <property type="entry name" value="Lysozyme-like"/>
    <property type="match status" value="1"/>
</dbReference>
<dbReference type="AlphaFoldDB" id="A0A895XUF4"/>
<sequence length="225" mass="24455">MIPLLTRFAAKGAAVLVLVLGSIIGGHVAVYGSTDIEERDPRQIAADDLRAAQEAHQGTRHRHQTYIIEVADADAETKASMVIEYASEWASELSEAEEAAIEAAAVAEANRNTNPTSVNVPGSCDEFSGNRATGCAINLEWGFDLEQFACLEKLWTKESGWNHLAENSIGAYGIPQSLPGSKMESEGSDWRTNAVTQIRWGLGYIQGRYGQPCAAWAHSQANNWY</sequence>